<organism evidence="1 2">
    <name type="scientific">Turicimonas muris</name>
    <dbReference type="NCBI Taxonomy" id="1796652"/>
    <lineage>
        <taxon>Bacteria</taxon>
        <taxon>Pseudomonadati</taxon>
        <taxon>Pseudomonadota</taxon>
        <taxon>Betaproteobacteria</taxon>
        <taxon>Burkholderiales</taxon>
        <taxon>Sutterellaceae</taxon>
        <taxon>Turicimonas</taxon>
    </lineage>
</organism>
<proteinExistence type="predicted"/>
<evidence type="ECO:0000313" key="2">
    <source>
        <dbReference type="Proteomes" id="UP000214610"/>
    </source>
</evidence>
<keyword evidence="2" id="KW-1185">Reference proteome</keyword>
<accession>A0A227KG06</accession>
<dbReference type="EMBL" id="NHMP01000006">
    <property type="protein sequence ID" value="OXE45997.1"/>
    <property type="molecule type" value="Genomic_DNA"/>
</dbReference>
<sequence>MFSREVQRRVVVFFLGLMIAALGVGFIVKSELGVSEILCLSQFHNVVCFPGKAVRLWNVVEQANCLPEGFAHPIHFILV</sequence>
<protein>
    <submittedName>
        <fullName evidence="1">Uncharacterized protein</fullName>
    </submittedName>
</protein>
<dbReference type="AlphaFoldDB" id="A0A227KG06"/>
<gene>
    <name evidence="1" type="ORF">ADH67_09750</name>
</gene>
<dbReference type="Pfam" id="PF19700">
    <property type="entry name" value="DUF6198"/>
    <property type="match status" value="1"/>
</dbReference>
<reference evidence="2" key="1">
    <citation type="submission" date="2017-05" db="EMBL/GenBank/DDBJ databases">
        <title>Improved OligoMM genomes.</title>
        <authorList>
            <person name="Garzetti D."/>
        </authorList>
    </citation>
    <scope>NUCLEOTIDE SEQUENCE [LARGE SCALE GENOMIC DNA]</scope>
    <source>
        <strain evidence="2">YL45</strain>
    </source>
</reference>
<comment type="caution">
    <text evidence="1">The sequence shown here is derived from an EMBL/GenBank/DDBJ whole genome shotgun (WGS) entry which is preliminary data.</text>
</comment>
<dbReference type="InterPro" id="IPR038750">
    <property type="entry name" value="YczE/YyaS-like"/>
</dbReference>
<name>A0A227KG06_9BURK</name>
<dbReference type="Proteomes" id="UP000214610">
    <property type="component" value="Unassembled WGS sequence"/>
</dbReference>
<evidence type="ECO:0000313" key="1">
    <source>
        <dbReference type="EMBL" id="OXE45997.1"/>
    </source>
</evidence>